<dbReference type="SUPFAM" id="SSF53474">
    <property type="entry name" value="alpha/beta-Hydrolases"/>
    <property type="match status" value="1"/>
</dbReference>
<proteinExistence type="predicted"/>
<organism evidence="1">
    <name type="scientific">bioreactor metagenome</name>
    <dbReference type="NCBI Taxonomy" id="1076179"/>
    <lineage>
        <taxon>unclassified sequences</taxon>
        <taxon>metagenomes</taxon>
        <taxon>ecological metagenomes</taxon>
    </lineage>
</organism>
<evidence type="ECO:0000313" key="1">
    <source>
        <dbReference type="EMBL" id="MPM36280.1"/>
    </source>
</evidence>
<dbReference type="Gene3D" id="3.40.50.1820">
    <property type="entry name" value="alpha/beta hydrolase"/>
    <property type="match status" value="1"/>
</dbReference>
<reference evidence="1" key="1">
    <citation type="submission" date="2019-08" db="EMBL/GenBank/DDBJ databases">
        <authorList>
            <person name="Kucharzyk K."/>
            <person name="Murdoch R.W."/>
            <person name="Higgins S."/>
            <person name="Loffler F."/>
        </authorList>
    </citation>
    <scope>NUCLEOTIDE SEQUENCE</scope>
</reference>
<name>A0A644Z636_9ZZZZ</name>
<evidence type="ECO:0008006" key="2">
    <source>
        <dbReference type="Google" id="ProtNLM"/>
    </source>
</evidence>
<comment type="caution">
    <text evidence="1">The sequence shown here is derived from an EMBL/GenBank/DDBJ whole genome shotgun (WGS) entry which is preliminary data.</text>
</comment>
<dbReference type="EMBL" id="VSSQ01007557">
    <property type="protein sequence ID" value="MPM36280.1"/>
    <property type="molecule type" value="Genomic_DNA"/>
</dbReference>
<accession>A0A644Z636</accession>
<dbReference type="InterPro" id="IPR029058">
    <property type="entry name" value="AB_hydrolase_fold"/>
</dbReference>
<gene>
    <name evidence="1" type="ORF">SDC9_82875</name>
</gene>
<dbReference type="AlphaFoldDB" id="A0A644Z636"/>
<protein>
    <recommendedName>
        <fullName evidence="2">Serine aminopeptidase S33 domain-containing protein</fullName>
    </recommendedName>
</protein>
<sequence>MAKLMRQVMMTLKLLPGFMGMSLAKKINPTYPPDDLQPWLRSKQRLSSDFLNLMTELDFQEDSPFEAFNKVEVPVLLFIGDKEKMSIVSEDTAAKIAALNPRVQVAHLAGASHDIRRTRFEGYMPALKAFLHQVYA</sequence>